<dbReference type="SUPFAM" id="SSF54427">
    <property type="entry name" value="NTF2-like"/>
    <property type="match status" value="1"/>
</dbReference>
<accession>A0A812TK92</accession>
<keyword evidence="5" id="KW-0496">Mitochondrion</keyword>
<dbReference type="SUPFAM" id="SSF53448">
    <property type="entry name" value="Nucleotide-diphospho-sugar transferases"/>
    <property type="match status" value="1"/>
</dbReference>
<evidence type="ECO:0000259" key="7">
    <source>
        <dbReference type="SMART" id="SM00978"/>
    </source>
</evidence>
<comment type="caution">
    <text evidence="8">The sequence shown here is derived from an EMBL/GenBank/DDBJ whole genome shotgun (WGS) entry which is preliminary data.</text>
</comment>
<keyword evidence="3" id="KW-0999">Mitochondrion inner membrane</keyword>
<keyword evidence="9" id="KW-1185">Reference proteome</keyword>
<evidence type="ECO:0000313" key="9">
    <source>
        <dbReference type="Proteomes" id="UP000649617"/>
    </source>
</evidence>
<name>A0A812TK92_SYMPI</name>
<dbReference type="InterPro" id="IPR007379">
    <property type="entry name" value="Tim44-like_dom"/>
</dbReference>
<dbReference type="GO" id="GO:0005743">
    <property type="term" value="C:mitochondrial inner membrane"/>
    <property type="evidence" value="ECO:0007669"/>
    <property type="project" value="UniProtKB-SubCell"/>
</dbReference>
<dbReference type="Pfam" id="PF04280">
    <property type="entry name" value="Tim44"/>
    <property type="match status" value="1"/>
</dbReference>
<dbReference type="Proteomes" id="UP000649617">
    <property type="component" value="Unassembled WGS sequence"/>
</dbReference>
<dbReference type="InterPro" id="IPR002495">
    <property type="entry name" value="Glyco_trans_8"/>
</dbReference>
<evidence type="ECO:0000256" key="6">
    <source>
        <dbReference type="ARBA" id="ARBA00023136"/>
    </source>
</evidence>
<dbReference type="PANTHER" id="PTHR10721:SF1">
    <property type="entry name" value="MITOCHONDRIAL IMPORT INNER MEMBRANE TRANSLOCASE SUBUNIT TIM44"/>
    <property type="match status" value="1"/>
</dbReference>
<dbReference type="GO" id="GO:0016757">
    <property type="term" value="F:glycosyltransferase activity"/>
    <property type="evidence" value="ECO:0007669"/>
    <property type="project" value="InterPro"/>
</dbReference>
<feature type="domain" description="Tim44-like" evidence="7">
    <location>
        <begin position="601"/>
        <end position="754"/>
    </location>
</feature>
<protein>
    <recommendedName>
        <fullName evidence="7">Tim44-like domain-containing protein</fullName>
    </recommendedName>
</protein>
<dbReference type="GO" id="GO:0051087">
    <property type="term" value="F:protein-folding chaperone binding"/>
    <property type="evidence" value="ECO:0007669"/>
    <property type="project" value="TreeGrafter"/>
</dbReference>
<comment type="similarity">
    <text evidence="2">Belongs to the Tim44 family.</text>
</comment>
<sequence>MGAAASDGIDPETEPLRILLSQNQDAPTGDASAHDEEVTELRRRAYQLHREKIWWRDECRKVEEELERRLFWGTVRLHSPLTSTEQIVYRPDYYSQDSKWYKMNCPCCRRPVEVTITELAQTWKAAGAAPGCLDVVVCLWKGHRCKQAPQASGRRAFVGSLWGANAGYALGEGLSVLSAGLAEFIGALVLGVRLRELSPDIERVMLHTDDVPQNYLQAFAQDGLWQLKEVNYIDGVEDLYVSKGNIFDGVFTKLAAWTLVDFEKVLLLDLDIIPFRPMDELFDLPCPAAMVRGQGDNLHGEQVDGRRFFAGGDNQDYPWGQTGGINAGVILLQPDMDVYQQMQSEVTCKNHPSHIAGNGPEQDYLSRFFASRRDSPWHQIDVSWNYQLHQSLYAVERVVEWHRFMVNSGKEFSRADLEWMPKRMRMGLEDIGVVHFSGEVKMWHLFLKTHRSDDVRRNVSHEATNGDSEAWTDEKFAAHIMSVQRGYPLWMSRTADLEEYEERGCRREGKRILIGDKDMTELVDILVKQVLEVATKATTVWRECAEELLQEQPEVVRQLENPAVPEGIAAYCGAIGPDLGANGVTPSVMFTQTELKVLKVLKLGDQRIEEIDYSFRLEEFAEDMEYIVAPHIIRCYLEGDQDALEKHCGDAAFAAVNAGIKERKKLKMSLDTKILSGPREIELKGAKLMEQGAPCFIWTFNMQQVNCLRDAEGEIVEGAVDDIRTVCYAMAVTRNPKLDELDLEYPWQVSELAILWNQPCF</sequence>
<evidence type="ECO:0000256" key="5">
    <source>
        <dbReference type="ARBA" id="ARBA00023128"/>
    </source>
</evidence>
<evidence type="ECO:0000256" key="2">
    <source>
        <dbReference type="ARBA" id="ARBA00009597"/>
    </source>
</evidence>
<dbReference type="InterPro" id="IPR029044">
    <property type="entry name" value="Nucleotide-diphossugar_trans"/>
</dbReference>
<dbReference type="OrthoDB" id="10265990at2759"/>
<dbReference type="InterPro" id="IPR039544">
    <property type="entry name" value="Tim44-like"/>
</dbReference>
<gene>
    <name evidence="8" type="ORF">SPIL2461_LOCUS13920</name>
</gene>
<dbReference type="PANTHER" id="PTHR10721">
    <property type="entry name" value="MITOCHONDRIAL IMPORT INNER MEMBRANE TRANSLOCASE SUBUNIT TIM44"/>
    <property type="match status" value="1"/>
</dbReference>
<evidence type="ECO:0000313" key="8">
    <source>
        <dbReference type="EMBL" id="CAE7529134.1"/>
    </source>
</evidence>
<organism evidence="8 9">
    <name type="scientific">Symbiodinium pilosum</name>
    <name type="common">Dinoflagellate</name>
    <dbReference type="NCBI Taxonomy" id="2952"/>
    <lineage>
        <taxon>Eukaryota</taxon>
        <taxon>Sar</taxon>
        <taxon>Alveolata</taxon>
        <taxon>Dinophyceae</taxon>
        <taxon>Suessiales</taxon>
        <taxon>Symbiodiniaceae</taxon>
        <taxon>Symbiodinium</taxon>
    </lineage>
</organism>
<keyword evidence="4" id="KW-0809">Transit peptide</keyword>
<dbReference type="AlphaFoldDB" id="A0A812TK92"/>
<reference evidence="8" key="1">
    <citation type="submission" date="2021-02" db="EMBL/GenBank/DDBJ databases">
        <authorList>
            <person name="Dougan E. K."/>
            <person name="Rhodes N."/>
            <person name="Thang M."/>
            <person name="Chan C."/>
        </authorList>
    </citation>
    <scope>NUCLEOTIDE SEQUENCE</scope>
</reference>
<evidence type="ECO:0000256" key="1">
    <source>
        <dbReference type="ARBA" id="ARBA00004273"/>
    </source>
</evidence>
<dbReference type="GO" id="GO:0030150">
    <property type="term" value="P:protein import into mitochondrial matrix"/>
    <property type="evidence" value="ECO:0007669"/>
    <property type="project" value="TreeGrafter"/>
</dbReference>
<dbReference type="Pfam" id="PF01501">
    <property type="entry name" value="Glyco_transf_8"/>
    <property type="match status" value="1"/>
</dbReference>
<evidence type="ECO:0000256" key="3">
    <source>
        <dbReference type="ARBA" id="ARBA00022792"/>
    </source>
</evidence>
<keyword evidence="6" id="KW-0472">Membrane</keyword>
<dbReference type="InterPro" id="IPR032710">
    <property type="entry name" value="NTF2-like_dom_sf"/>
</dbReference>
<dbReference type="Gene3D" id="3.10.450.240">
    <property type="match status" value="1"/>
</dbReference>
<dbReference type="Gene3D" id="3.90.550.10">
    <property type="entry name" value="Spore Coat Polysaccharide Biosynthesis Protein SpsA, Chain A"/>
    <property type="match status" value="1"/>
</dbReference>
<proteinExistence type="inferred from homology"/>
<comment type="subcellular location">
    <subcellularLocation>
        <location evidence="1">Mitochondrion inner membrane</location>
    </subcellularLocation>
</comment>
<dbReference type="SMART" id="SM00978">
    <property type="entry name" value="Tim44"/>
    <property type="match status" value="1"/>
</dbReference>
<evidence type="ECO:0000256" key="4">
    <source>
        <dbReference type="ARBA" id="ARBA00022946"/>
    </source>
</evidence>
<dbReference type="EMBL" id="CAJNIZ010031224">
    <property type="protein sequence ID" value="CAE7529134.1"/>
    <property type="molecule type" value="Genomic_DNA"/>
</dbReference>